<organism evidence="2 3">
    <name type="scientific">Coniochaeta pulveracea</name>
    <dbReference type="NCBI Taxonomy" id="177199"/>
    <lineage>
        <taxon>Eukaryota</taxon>
        <taxon>Fungi</taxon>
        <taxon>Dikarya</taxon>
        <taxon>Ascomycota</taxon>
        <taxon>Pezizomycotina</taxon>
        <taxon>Sordariomycetes</taxon>
        <taxon>Sordariomycetidae</taxon>
        <taxon>Coniochaetales</taxon>
        <taxon>Coniochaetaceae</taxon>
        <taxon>Coniochaeta</taxon>
    </lineage>
</organism>
<feature type="region of interest" description="Disordered" evidence="1">
    <location>
        <begin position="1"/>
        <end position="54"/>
    </location>
</feature>
<protein>
    <submittedName>
        <fullName evidence="2">Uncharacterized protein</fullName>
    </submittedName>
</protein>
<feature type="region of interest" description="Disordered" evidence="1">
    <location>
        <begin position="75"/>
        <end position="94"/>
    </location>
</feature>
<gene>
    <name evidence="2" type="ORF">DL546_000554</name>
</gene>
<name>A0A420XWM1_9PEZI</name>
<dbReference type="Proteomes" id="UP000275385">
    <property type="component" value="Unassembled WGS sequence"/>
</dbReference>
<comment type="caution">
    <text evidence="2">The sequence shown here is derived from an EMBL/GenBank/DDBJ whole genome shotgun (WGS) entry which is preliminary data.</text>
</comment>
<dbReference type="AlphaFoldDB" id="A0A420XWM1"/>
<dbReference type="EMBL" id="QVQW01000130">
    <property type="protein sequence ID" value="RKU39950.1"/>
    <property type="molecule type" value="Genomic_DNA"/>
</dbReference>
<feature type="region of interest" description="Disordered" evidence="1">
    <location>
        <begin position="115"/>
        <end position="157"/>
    </location>
</feature>
<evidence type="ECO:0000313" key="3">
    <source>
        <dbReference type="Proteomes" id="UP000275385"/>
    </source>
</evidence>
<keyword evidence="3" id="KW-1185">Reference proteome</keyword>
<reference evidence="2 3" key="1">
    <citation type="submission" date="2018-08" db="EMBL/GenBank/DDBJ databases">
        <title>Draft genome of the lignicolous fungus Coniochaeta pulveracea.</title>
        <authorList>
            <person name="Borstlap C.J."/>
            <person name="De Witt R.N."/>
            <person name="Botha A."/>
            <person name="Volschenk H."/>
        </authorList>
    </citation>
    <scope>NUCLEOTIDE SEQUENCE [LARGE SCALE GENOMIC DNA]</scope>
    <source>
        <strain evidence="2 3">CAB683</strain>
    </source>
</reference>
<feature type="compositionally biased region" description="Low complexity" evidence="1">
    <location>
        <begin position="35"/>
        <end position="48"/>
    </location>
</feature>
<evidence type="ECO:0000313" key="2">
    <source>
        <dbReference type="EMBL" id="RKU39950.1"/>
    </source>
</evidence>
<evidence type="ECO:0000256" key="1">
    <source>
        <dbReference type="SAM" id="MobiDB-lite"/>
    </source>
</evidence>
<accession>A0A420XWM1</accession>
<sequence>MYGSYGSYSDMPAPMDISPRSGYSSRPQDAPCAFPSWPRRSSLSSPGSDFEEQRATSYISDEDLFFGDTFEPDFDARSVSSSSSNTPHLQGPDLVELARLRAMEQREKMRLMAMAAEKAKRQQQAMRKSSSRRNSSSSKKGSPKGKHASMTPIAEAE</sequence>
<proteinExistence type="predicted"/>
<dbReference type="OrthoDB" id="5294241at2759"/>